<proteinExistence type="predicted"/>
<reference evidence="3" key="1">
    <citation type="journal article" date="2019" name="Int. J. Syst. Evol. Microbiol.">
        <title>The Global Catalogue of Microorganisms (GCM) 10K type strain sequencing project: providing services to taxonomists for standard genome sequencing and annotation.</title>
        <authorList>
            <consortium name="The Broad Institute Genomics Platform"/>
            <consortium name="The Broad Institute Genome Sequencing Center for Infectious Disease"/>
            <person name="Wu L."/>
            <person name="Ma J."/>
        </authorList>
    </citation>
    <scope>NUCLEOTIDE SEQUENCE [LARGE SCALE GENOMIC DNA]</scope>
    <source>
        <strain evidence="3">JCM 15592</strain>
    </source>
</reference>
<dbReference type="EMBL" id="BAAAPO010000007">
    <property type="protein sequence ID" value="GAA1782204.1"/>
    <property type="molecule type" value="Genomic_DNA"/>
</dbReference>
<organism evidence="2 3">
    <name type="scientific">Nostocoides veronense</name>
    <dbReference type="NCBI Taxonomy" id="330836"/>
    <lineage>
        <taxon>Bacteria</taxon>
        <taxon>Bacillati</taxon>
        <taxon>Actinomycetota</taxon>
        <taxon>Actinomycetes</taxon>
        <taxon>Micrococcales</taxon>
        <taxon>Intrasporangiaceae</taxon>
        <taxon>Nostocoides</taxon>
    </lineage>
</organism>
<evidence type="ECO:0000313" key="2">
    <source>
        <dbReference type="EMBL" id="GAA1782204.1"/>
    </source>
</evidence>
<gene>
    <name evidence="2" type="ORF">GCM10009811_04650</name>
</gene>
<accession>A0ABP4XN52</accession>
<sequence>MLTLHLGPKVGLKIETPASARKEVPVSDEVAPYEESMTVTTDSAKYTGPTPPYIALTTFQSMLDKLREHGVPPVFDGSYFGNISGSTIALHRATFKAFGLMDDEKAPTPLMRELAQADDERRKEMLTGIGREMYADCIALAEQRGTTNQLADLFRAKGITGATVQKAISFYLSFAEYAGYPTSPFFKKGRITNSGGNGSTARRARKKATAPTVVTPAPVAVHQPTTGRTVEEEQKAKYIDLLMKLAAPTEGGGDINADILDRIERMLNVEVPKPASTQQAREDD</sequence>
<comment type="caution">
    <text evidence="2">The sequence shown here is derived from an EMBL/GenBank/DDBJ whole genome shotgun (WGS) entry which is preliminary data.</text>
</comment>
<name>A0ABP4XN52_9MICO</name>
<feature type="region of interest" description="Disordered" evidence="1">
    <location>
        <begin position="191"/>
        <end position="211"/>
    </location>
</feature>
<dbReference type="Proteomes" id="UP001499938">
    <property type="component" value="Unassembled WGS sequence"/>
</dbReference>
<keyword evidence="3" id="KW-1185">Reference proteome</keyword>
<evidence type="ECO:0000313" key="3">
    <source>
        <dbReference type="Proteomes" id="UP001499938"/>
    </source>
</evidence>
<protein>
    <submittedName>
        <fullName evidence="2">Uncharacterized protein</fullName>
    </submittedName>
</protein>
<evidence type="ECO:0000256" key="1">
    <source>
        <dbReference type="SAM" id="MobiDB-lite"/>
    </source>
</evidence>